<dbReference type="EMBL" id="CP014502">
    <property type="protein sequence ID" value="ANB14308.1"/>
    <property type="molecule type" value="Genomic_DNA"/>
</dbReference>
<feature type="region of interest" description="Disordered" evidence="1">
    <location>
        <begin position="1"/>
        <end position="35"/>
    </location>
</feature>
<evidence type="ECO:0000313" key="3">
    <source>
        <dbReference type="Proteomes" id="UP000189580"/>
    </source>
</evidence>
<feature type="compositionally biased region" description="Basic residues" evidence="1">
    <location>
        <begin position="1"/>
        <end position="12"/>
    </location>
</feature>
<dbReference type="OrthoDB" id="5328412at2759"/>
<keyword evidence="3" id="KW-1185">Reference proteome</keyword>
<reference evidence="2 3" key="1">
    <citation type="submission" date="2016-02" db="EMBL/GenBank/DDBJ databases">
        <title>Complete genome sequence and transcriptome regulation of the pentose utilising yeast Sugiyamaella lignohabitans.</title>
        <authorList>
            <person name="Bellasio M."/>
            <person name="Peymann A."/>
            <person name="Valli M."/>
            <person name="Sipitzky M."/>
            <person name="Graf A."/>
            <person name="Sauer M."/>
            <person name="Marx H."/>
            <person name="Mattanovich D."/>
        </authorList>
    </citation>
    <scope>NUCLEOTIDE SEQUENCE [LARGE SCALE GENOMIC DNA]</scope>
    <source>
        <strain evidence="2 3">CBS 10342</strain>
    </source>
</reference>
<evidence type="ECO:0000313" key="2">
    <source>
        <dbReference type="EMBL" id="ANB14308.1"/>
    </source>
</evidence>
<accession>A0A167EP81</accession>
<organism evidence="2 3">
    <name type="scientific">Sugiyamaella lignohabitans</name>
    <dbReference type="NCBI Taxonomy" id="796027"/>
    <lineage>
        <taxon>Eukaryota</taxon>
        <taxon>Fungi</taxon>
        <taxon>Dikarya</taxon>
        <taxon>Ascomycota</taxon>
        <taxon>Saccharomycotina</taxon>
        <taxon>Dipodascomycetes</taxon>
        <taxon>Dipodascales</taxon>
        <taxon>Trichomonascaceae</taxon>
        <taxon>Sugiyamaella</taxon>
    </lineage>
</organism>
<dbReference type="Proteomes" id="UP000189580">
    <property type="component" value="Chromosome d"/>
</dbReference>
<name>A0A167EP81_9ASCO</name>
<feature type="compositionally biased region" description="Acidic residues" evidence="1">
    <location>
        <begin position="193"/>
        <end position="202"/>
    </location>
</feature>
<proteinExistence type="predicted"/>
<dbReference type="GeneID" id="30037497"/>
<protein>
    <submittedName>
        <fullName evidence="2">Uncharacterized protein YNL193W</fullName>
    </submittedName>
</protein>
<dbReference type="RefSeq" id="XP_018736785.1">
    <property type="nucleotide sequence ID" value="XM_018882405.1"/>
</dbReference>
<sequence length="473" mass="51975">MTTIRAGKKKGKGPVAPVTAQDHLESGVTEEDHGDRWIGSGDAAKALRFYQTANSLYRKAIALDQGQSWVSKDSIYNIARMQYMIFIKVVKPGLLPELAPLLNPETNPAESVIAQDISVIVQTHEQALNASAEPGIDLLYNYAQVLVEAGEETDQAQWFVQAAEVFDRVLSLQIAKFTAPLPTYDDSVATQDVDSDDDDEDSNDSRPTPAVILDTQQSFLQCLTYLIESSRDETTPETVLIHVETAKSKADELQAQILELIAKFSTAPGAPIATAPTTSETSQNLTPDQVEDAVVCIAKYKSALCTSLEELVAVWSDPSLPETAHRYLTQADAYLDTQELIPSSTPQEDAHNTLWKAYSLAASLLAKAPQPANTPILTKRRILLVRGDIDWLRAQLNTAAAIKNRPVLLRNAEVYYQNCINVPSLAQDLDNELIVREASVKKQLLQGIQPESIQVPSLTRILHDIRQQGLLPL</sequence>
<gene>
    <name evidence="2" type="ORF">AWJ20_5273</name>
</gene>
<feature type="compositionally biased region" description="Basic and acidic residues" evidence="1">
    <location>
        <begin position="22"/>
        <end position="35"/>
    </location>
</feature>
<feature type="region of interest" description="Disordered" evidence="1">
    <location>
        <begin position="185"/>
        <end position="210"/>
    </location>
</feature>
<dbReference type="KEGG" id="slb:AWJ20_5273"/>
<dbReference type="AlphaFoldDB" id="A0A167EP81"/>
<evidence type="ECO:0000256" key="1">
    <source>
        <dbReference type="SAM" id="MobiDB-lite"/>
    </source>
</evidence>